<feature type="domain" description="FAD-binding FR-type" evidence="9">
    <location>
        <begin position="289"/>
        <end position="540"/>
    </location>
</feature>
<dbReference type="InterPro" id="IPR001433">
    <property type="entry name" value="OxRdtase_FAD/NAD-bd"/>
</dbReference>
<dbReference type="InterPro" id="IPR017938">
    <property type="entry name" value="Riboflavin_synthase-like_b-brl"/>
</dbReference>
<dbReference type="PANTHER" id="PTHR19384:SF108">
    <property type="entry name" value="NADPH--CYTOCHROME P450 REDUCTASE"/>
    <property type="match status" value="1"/>
</dbReference>
<evidence type="ECO:0000313" key="10">
    <source>
        <dbReference type="EMBL" id="KAH7136749.1"/>
    </source>
</evidence>
<dbReference type="Pfam" id="PF00175">
    <property type="entry name" value="NAD_binding_1"/>
    <property type="match status" value="1"/>
</dbReference>
<evidence type="ECO:0000256" key="7">
    <source>
        <dbReference type="ARBA" id="ARBA00023002"/>
    </source>
</evidence>
<dbReference type="InterPro" id="IPR017927">
    <property type="entry name" value="FAD-bd_FR_type"/>
</dbReference>
<dbReference type="InterPro" id="IPR001094">
    <property type="entry name" value="Flavdoxin-like"/>
</dbReference>
<dbReference type="GO" id="GO:0003958">
    <property type="term" value="F:NADPH-hemoprotein reductase activity"/>
    <property type="evidence" value="ECO:0007669"/>
    <property type="project" value="TreeGrafter"/>
</dbReference>
<dbReference type="InterPro" id="IPR001709">
    <property type="entry name" value="Flavoprot_Pyr_Nucl_cyt_Rdtase"/>
</dbReference>
<dbReference type="PROSITE" id="PS50902">
    <property type="entry name" value="FLAVODOXIN_LIKE"/>
    <property type="match status" value="1"/>
</dbReference>
<proteinExistence type="predicted"/>
<dbReference type="GO" id="GO:0050660">
    <property type="term" value="F:flavin adenine dinucleotide binding"/>
    <property type="evidence" value="ECO:0007669"/>
    <property type="project" value="TreeGrafter"/>
</dbReference>
<protein>
    <recommendedName>
        <fullName evidence="12">NADPH--cytochrome P450 reductase</fullName>
    </recommendedName>
</protein>
<evidence type="ECO:0000256" key="3">
    <source>
        <dbReference type="ARBA" id="ARBA00022630"/>
    </source>
</evidence>
<dbReference type="PRINTS" id="PR00371">
    <property type="entry name" value="FPNCR"/>
</dbReference>
<keyword evidence="7" id="KW-0560">Oxidoreductase</keyword>
<dbReference type="Pfam" id="PF00667">
    <property type="entry name" value="FAD_binding_1"/>
    <property type="match status" value="1"/>
</dbReference>
<organism evidence="10 11">
    <name type="scientific">Dactylonectria estremocensis</name>
    <dbReference type="NCBI Taxonomy" id="1079267"/>
    <lineage>
        <taxon>Eukaryota</taxon>
        <taxon>Fungi</taxon>
        <taxon>Dikarya</taxon>
        <taxon>Ascomycota</taxon>
        <taxon>Pezizomycotina</taxon>
        <taxon>Sordariomycetes</taxon>
        <taxon>Hypocreomycetidae</taxon>
        <taxon>Hypocreales</taxon>
        <taxon>Nectriaceae</taxon>
        <taxon>Dactylonectria</taxon>
    </lineage>
</organism>
<keyword evidence="6" id="KW-0521">NADP</keyword>
<dbReference type="Gene3D" id="2.40.30.10">
    <property type="entry name" value="Translation factors"/>
    <property type="match status" value="1"/>
</dbReference>
<reference evidence="10" key="1">
    <citation type="journal article" date="2021" name="Nat. Commun.">
        <title>Genetic determinants of endophytism in the Arabidopsis root mycobiome.</title>
        <authorList>
            <person name="Mesny F."/>
            <person name="Miyauchi S."/>
            <person name="Thiergart T."/>
            <person name="Pickel B."/>
            <person name="Atanasova L."/>
            <person name="Karlsson M."/>
            <person name="Huettel B."/>
            <person name="Barry K.W."/>
            <person name="Haridas S."/>
            <person name="Chen C."/>
            <person name="Bauer D."/>
            <person name="Andreopoulos W."/>
            <person name="Pangilinan J."/>
            <person name="LaButti K."/>
            <person name="Riley R."/>
            <person name="Lipzen A."/>
            <person name="Clum A."/>
            <person name="Drula E."/>
            <person name="Henrissat B."/>
            <person name="Kohler A."/>
            <person name="Grigoriev I.V."/>
            <person name="Martin F.M."/>
            <person name="Hacquard S."/>
        </authorList>
    </citation>
    <scope>NUCLEOTIDE SEQUENCE</scope>
    <source>
        <strain evidence="10">MPI-CAGE-AT-0021</strain>
    </source>
</reference>
<dbReference type="SUPFAM" id="SSF63380">
    <property type="entry name" value="Riboflavin synthase domain-like"/>
    <property type="match status" value="1"/>
</dbReference>
<keyword evidence="5" id="KW-0274">FAD</keyword>
<keyword evidence="4" id="KW-0288">FMN</keyword>
<sequence>MDTSFALPHSQSQLWNDVVQSVSQSISPSDFVLLPLVVLGSAYVINRGSIFPKSDPYRYKFFERPQQISGSGPQVQARSRNIADTVGESNADLVVFWGSQSGTSEGFAHRLAREAHQRFKLKPLLADVSDYDAESVARLSASTPVLFIVSTYGEGDPSDNALDFVSWMNSTAKASMQHIKFGAFGCGNSNYRYFNKTIDEVTTAMVKFGATQITPTGKGNEATRTTEEDFMDWKEKLFAKLASDLGLSEQEIGYEPLVDVVEQPTTPSDQLHHGRPFQKTPSKSAMGEVDIISVSATSNKVITRYTTRERSCIEVTVDLSAYAQIKYKTGDHIAVWPENPIEEVDRLLRILNIESKRGIPIEIKQKSDYDDVKVPNLTTTEALFRYYLEICSPIPRETVSALALMSPSAKVRGALDAISKDREVYASFLEGNHLTLSRLLEYAVNLDASVSWDSLPLSFVIDTLPTMQPRLYSIASSRVTSPRAVTLTVSVKPSTLRGNPDAIIPGLASTYLSTKKLSNDTSVDAPKLYVQIRKSTFKLPTNSNIPLVMVAAGTGIAPFRAFLHERARFSTVGKQIGSMILFFGCQNQDDYLYEEELGEMMSGPLAEKLEVVTAFSRTGGKKTYVQDKVQSRRQDVIRMLGDDDAAFYICGAATMAKAVGSVLTEATMEVRGWSEAEALSWRAIRKKENRWFEDVWS</sequence>
<dbReference type="InterPro" id="IPR003097">
    <property type="entry name" value="CysJ-like_FAD-binding"/>
</dbReference>
<evidence type="ECO:0000256" key="5">
    <source>
        <dbReference type="ARBA" id="ARBA00022827"/>
    </source>
</evidence>
<comment type="cofactor">
    <cofactor evidence="2">
        <name>FAD</name>
        <dbReference type="ChEBI" id="CHEBI:57692"/>
    </cofactor>
</comment>
<feature type="domain" description="Flavodoxin-like" evidence="8">
    <location>
        <begin position="93"/>
        <end position="238"/>
    </location>
</feature>
<comment type="caution">
    <text evidence="10">The sequence shown here is derived from an EMBL/GenBank/DDBJ whole genome shotgun (WGS) entry which is preliminary data.</text>
</comment>
<dbReference type="EMBL" id="JAGMUU010000016">
    <property type="protein sequence ID" value="KAH7136749.1"/>
    <property type="molecule type" value="Genomic_DNA"/>
</dbReference>
<evidence type="ECO:0000313" key="11">
    <source>
        <dbReference type="Proteomes" id="UP000717696"/>
    </source>
</evidence>
<evidence type="ECO:0000256" key="1">
    <source>
        <dbReference type="ARBA" id="ARBA00001917"/>
    </source>
</evidence>
<dbReference type="Gene3D" id="1.20.990.10">
    <property type="entry name" value="NADPH-cytochrome p450 Reductase, Chain A, domain 3"/>
    <property type="match status" value="1"/>
</dbReference>
<dbReference type="Proteomes" id="UP000717696">
    <property type="component" value="Unassembled WGS sequence"/>
</dbReference>
<dbReference type="SUPFAM" id="SSF52218">
    <property type="entry name" value="Flavoproteins"/>
    <property type="match status" value="1"/>
</dbReference>
<name>A0A9P9ECD6_9HYPO</name>
<dbReference type="SUPFAM" id="SSF52343">
    <property type="entry name" value="Ferredoxin reductase-like, C-terminal NADP-linked domain"/>
    <property type="match status" value="1"/>
</dbReference>
<dbReference type="Gene3D" id="3.40.50.80">
    <property type="entry name" value="Nucleotide-binding domain of ferredoxin-NADP reductase (FNR) module"/>
    <property type="match status" value="1"/>
</dbReference>
<dbReference type="PROSITE" id="PS51384">
    <property type="entry name" value="FAD_FR"/>
    <property type="match status" value="1"/>
</dbReference>
<dbReference type="AlphaFoldDB" id="A0A9P9ECD6"/>
<gene>
    <name evidence="10" type="ORF">B0J13DRAFT_677588</name>
</gene>
<keyword evidence="11" id="KW-1185">Reference proteome</keyword>
<evidence type="ECO:0000256" key="6">
    <source>
        <dbReference type="ARBA" id="ARBA00022857"/>
    </source>
</evidence>
<dbReference type="PRINTS" id="PR00369">
    <property type="entry name" value="FLAVODOXIN"/>
</dbReference>
<dbReference type="Gene3D" id="3.40.50.360">
    <property type="match status" value="1"/>
</dbReference>
<evidence type="ECO:0000256" key="2">
    <source>
        <dbReference type="ARBA" id="ARBA00001974"/>
    </source>
</evidence>
<dbReference type="InterPro" id="IPR008254">
    <property type="entry name" value="Flavodoxin/NO_synth"/>
</dbReference>
<dbReference type="Pfam" id="PF00258">
    <property type="entry name" value="Flavodoxin_1"/>
    <property type="match status" value="1"/>
</dbReference>
<accession>A0A9P9ECD6</accession>
<dbReference type="InterPro" id="IPR039261">
    <property type="entry name" value="FNR_nucleotide-bd"/>
</dbReference>
<evidence type="ECO:0008006" key="12">
    <source>
        <dbReference type="Google" id="ProtNLM"/>
    </source>
</evidence>
<dbReference type="GO" id="GO:0010181">
    <property type="term" value="F:FMN binding"/>
    <property type="evidence" value="ECO:0007669"/>
    <property type="project" value="InterPro"/>
</dbReference>
<dbReference type="GO" id="GO:0005829">
    <property type="term" value="C:cytosol"/>
    <property type="evidence" value="ECO:0007669"/>
    <property type="project" value="TreeGrafter"/>
</dbReference>
<dbReference type="OrthoDB" id="1856718at2759"/>
<keyword evidence="3" id="KW-0285">Flavoprotein</keyword>
<evidence type="ECO:0000259" key="8">
    <source>
        <dbReference type="PROSITE" id="PS50902"/>
    </source>
</evidence>
<comment type="cofactor">
    <cofactor evidence="1">
        <name>FMN</name>
        <dbReference type="ChEBI" id="CHEBI:58210"/>
    </cofactor>
</comment>
<evidence type="ECO:0000259" key="9">
    <source>
        <dbReference type="PROSITE" id="PS51384"/>
    </source>
</evidence>
<dbReference type="InterPro" id="IPR029039">
    <property type="entry name" value="Flavoprotein-like_sf"/>
</dbReference>
<dbReference type="PANTHER" id="PTHR19384">
    <property type="entry name" value="NITRIC OXIDE SYNTHASE-RELATED"/>
    <property type="match status" value="1"/>
</dbReference>
<dbReference type="InterPro" id="IPR023173">
    <property type="entry name" value="NADPH_Cyt_P450_Rdtase_alpha"/>
</dbReference>
<evidence type="ECO:0000256" key="4">
    <source>
        <dbReference type="ARBA" id="ARBA00022643"/>
    </source>
</evidence>